<reference evidence="7 8" key="1">
    <citation type="submission" date="2016-05" db="EMBL/GenBank/DDBJ databases">
        <title>Microbial solvent formation.</title>
        <authorList>
            <person name="Poehlein A."/>
            <person name="Montoya Solano J.D."/>
            <person name="Flitsch S."/>
            <person name="Krabben P."/>
            <person name="Duerre P."/>
            <person name="Daniel R."/>
        </authorList>
    </citation>
    <scope>NUCLEOTIDE SEQUENCE [LARGE SCALE GENOMIC DNA]</scope>
    <source>
        <strain evidence="7 8">DSM 2619</strain>
    </source>
</reference>
<feature type="binding site" evidence="5">
    <location>
        <position position="80"/>
    </location>
    <ligand>
        <name>[4Fe-4S] cluster</name>
        <dbReference type="ChEBI" id="CHEBI:49883"/>
        <note>4Fe-4S-S-AdoMet</note>
    </ligand>
</feature>
<dbReference type="RefSeq" id="WP_077848743.1">
    <property type="nucleotide sequence ID" value="NZ_LZZM01000195.1"/>
</dbReference>
<evidence type="ECO:0000259" key="6">
    <source>
        <dbReference type="Pfam" id="PF04055"/>
    </source>
</evidence>
<gene>
    <name evidence="7" type="ORF">CLPUN_37390</name>
</gene>
<dbReference type="SFLD" id="SFLDG01099">
    <property type="entry name" value="Uncharacterised_Radical_SAM_Su"/>
    <property type="match status" value="1"/>
</dbReference>
<dbReference type="InterPro" id="IPR007197">
    <property type="entry name" value="rSAM"/>
</dbReference>
<keyword evidence="2 5" id="KW-0479">Metal-binding</keyword>
<dbReference type="OrthoDB" id="9781783at2"/>
<evidence type="ECO:0000256" key="1">
    <source>
        <dbReference type="ARBA" id="ARBA00022691"/>
    </source>
</evidence>
<evidence type="ECO:0000256" key="2">
    <source>
        <dbReference type="ARBA" id="ARBA00022723"/>
    </source>
</evidence>
<dbReference type="CDD" id="cd01335">
    <property type="entry name" value="Radical_SAM"/>
    <property type="match status" value="1"/>
</dbReference>
<keyword evidence="3 5" id="KW-0408">Iron</keyword>
<feature type="binding site" evidence="5">
    <location>
        <position position="77"/>
    </location>
    <ligand>
        <name>[4Fe-4S] cluster</name>
        <dbReference type="ChEBI" id="CHEBI:49883"/>
        <note>4Fe-4S-S-AdoMet</note>
    </ligand>
</feature>
<dbReference type="STRING" id="29367.CLPUN_37390"/>
<evidence type="ECO:0000256" key="3">
    <source>
        <dbReference type="ARBA" id="ARBA00023004"/>
    </source>
</evidence>
<dbReference type="InterPro" id="IPR016431">
    <property type="entry name" value="Pyrv-formate_lyase-activ_prd"/>
</dbReference>
<name>A0A1S8TAU5_9CLOT</name>
<dbReference type="SFLD" id="SFLDS00029">
    <property type="entry name" value="Radical_SAM"/>
    <property type="match status" value="1"/>
</dbReference>
<dbReference type="GO" id="GO:0003824">
    <property type="term" value="F:catalytic activity"/>
    <property type="evidence" value="ECO:0007669"/>
    <property type="project" value="InterPro"/>
</dbReference>
<accession>A0A1S8TAU5</accession>
<dbReference type="AlphaFoldDB" id="A0A1S8TAU5"/>
<dbReference type="InterPro" id="IPR040085">
    <property type="entry name" value="MJ0674-like"/>
</dbReference>
<dbReference type="PANTHER" id="PTHR43075:SF1">
    <property type="entry name" value="FORMATE LYASE ACTIVATING ENZYME, PUTATIVE (AFU_ORTHOLOGUE AFUA_2G15630)-RELATED"/>
    <property type="match status" value="1"/>
</dbReference>
<dbReference type="GO" id="GO:0051536">
    <property type="term" value="F:iron-sulfur cluster binding"/>
    <property type="evidence" value="ECO:0007669"/>
    <property type="project" value="UniProtKB-KW"/>
</dbReference>
<sequence length="336" mass="38207">MEFSINKTENNILNMLNECKLCNRNCKVNRNDNQIGFCNASNTVRVARASLHLWEEPPISQGNGSGTVFFSHCNLKCVFCQNHDISQGTEENISYDYNSKNLKVENSANKSSVTGTQVSIKRLSEIFLELQEKGANNVNLVTPTHYVPQIIEALKIAKKNKLRIPILYNTNGYDSIKTIKSLNGYIDVYLPDFKYFNDKYAIEYSKVSDYASNTIKVIDEMLSQVGQPKFDSNGHMIKGVIVRHLMLPGLLFDSKKVIDLIYNRYSDNIYISLMNQYVPMFKACDYPKIDKPLNPKHYDSLINYAVELGITNGFIQDEGANTSDFIPNFNLEGVIR</sequence>
<feature type="binding site" evidence="5">
    <location>
        <position position="73"/>
    </location>
    <ligand>
        <name>[4Fe-4S] cluster</name>
        <dbReference type="ChEBI" id="CHEBI:49883"/>
        <note>4Fe-4S-S-AdoMet</note>
    </ligand>
</feature>
<dbReference type="InterPro" id="IPR013785">
    <property type="entry name" value="Aldolase_TIM"/>
</dbReference>
<keyword evidence="1 5" id="KW-0949">S-adenosyl-L-methionine</keyword>
<comment type="caution">
    <text evidence="7">The sequence shown here is derived from an EMBL/GenBank/DDBJ whole genome shotgun (WGS) entry which is preliminary data.</text>
</comment>
<proteinExistence type="predicted"/>
<evidence type="ECO:0000313" key="8">
    <source>
        <dbReference type="Proteomes" id="UP000190890"/>
    </source>
</evidence>
<dbReference type="Proteomes" id="UP000190890">
    <property type="component" value="Unassembled WGS sequence"/>
</dbReference>
<dbReference type="Pfam" id="PF04055">
    <property type="entry name" value="Radical_SAM"/>
    <property type="match status" value="1"/>
</dbReference>
<keyword evidence="4 5" id="KW-0411">Iron-sulfur</keyword>
<keyword evidence="8" id="KW-1185">Reference proteome</keyword>
<feature type="domain" description="Radical SAM core" evidence="6">
    <location>
        <begin position="69"/>
        <end position="216"/>
    </location>
</feature>
<organism evidence="7 8">
    <name type="scientific">Clostridium puniceum</name>
    <dbReference type="NCBI Taxonomy" id="29367"/>
    <lineage>
        <taxon>Bacteria</taxon>
        <taxon>Bacillati</taxon>
        <taxon>Bacillota</taxon>
        <taxon>Clostridia</taxon>
        <taxon>Eubacteriales</taxon>
        <taxon>Clostridiaceae</taxon>
        <taxon>Clostridium</taxon>
    </lineage>
</organism>
<dbReference type="Gene3D" id="3.20.20.70">
    <property type="entry name" value="Aldolase class I"/>
    <property type="match status" value="1"/>
</dbReference>
<comment type="cofactor">
    <cofactor evidence="5">
        <name>[4Fe-4S] cluster</name>
        <dbReference type="ChEBI" id="CHEBI:49883"/>
    </cofactor>
    <text evidence="5">Binds 1 [4Fe-4S] cluster. The cluster is coordinated with 3 cysteines and an exchangeable S-adenosyl-L-methionine.</text>
</comment>
<evidence type="ECO:0000256" key="5">
    <source>
        <dbReference type="PIRSR" id="PIRSR004869-50"/>
    </source>
</evidence>
<protein>
    <submittedName>
        <fullName evidence="7">Radical SAM superfamily protein</fullName>
    </submittedName>
</protein>
<dbReference type="PANTHER" id="PTHR43075">
    <property type="entry name" value="FORMATE LYASE ACTIVATING ENZYME, PUTATIVE (AFU_ORTHOLOGUE AFUA_2G15630)-RELATED"/>
    <property type="match status" value="1"/>
</dbReference>
<dbReference type="PIRSF" id="PIRSF004869">
    <property type="entry name" value="PflX_prd"/>
    <property type="match status" value="1"/>
</dbReference>
<dbReference type="EMBL" id="LZZM01000195">
    <property type="protein sequence ID" value="OOM74721.1"/>
    <property type="molecule type" value="Genomic_DNA"/>
</dbReference>
<evidence type="ECO:0000313" key="7">
    <source>
        <dbReference type="EMBL" id="OOM74721.1"/>
    </source>
</evidence>
<dbReference type="GO" id="GO:0046872">
    <property type="term" value="F:metal ion binding"/>
    <property type="evidence" value="ECO:0007669"/>
    <property type="project" value="UniProtKB-KW"/>
</dbReference>
<evidence type="ECO:0000256" key="4">
    <source>
        <dbReference type="ARBA" id="ARBA00023014"/>
    </source>
</evidence>